<dbReference type="OrthoDB" id="9796039at2"/>
<dbReference type="GO" id="GO:0016787">
    <property type="term" value="F:hydrolase activity"/>
    <property type="evidence" value="ECO:0007669"/>
    <property type="project" value="UniProtKB-KW"/>
</dbReference>
<evidence type="ECO:0000259" key="1">
    <source>
        <dbReference type="Pfam" id="PF12867"/>
    </source>
</evidence>
<protein>
    <submittedName>
        <fullName evidence="2">Putative metal-dependent hydrolase</fullName>
    </submittedName>
</protein>
<proteinExistence type="predicted"/>
<dbReference type="Gene3D" id="1.20.120.450">
    <property type="entry name" value="dinb family like domain"/>
    <property type="match status" value="1"/>
</dbReference>
<evidence type="ECO:0000313" key="2">
    <source>
        <dbReference type="EMBL" id="RIW18345.1"/>
    </source>
</evidence>
<keyword evidence="2" id="KW-0378">Hydrolase</keyword>
<dbReference type="Pfam" id="PF12867">
    <property type="entry name" value="DinB_2"/>
    <property type="match status" value="1"/>
</dbReference>
<gene>
    <name evidence="2" type="ORF">D0X99_01225</name>
</gene>
<comment type="caution">
    <text evidence="2">The sequence shown here is derived from an EMBL/GenBank/DDBJ whole genome shotgun (WGS) entry which is preliminary data.</text>
</comment>
<dbReference type="RefSeq" id="WP_119475824.1">
    <property type="nucleotide sequence ID" value="NZ_QXML01000001.1"/>
</dbReference>
<keyword evidence="3" id="KW-1185">Reference proteome</keyword>
<dbReference type="EMBL" id="QXML01000001">
    <property type="protein sequence ID" value="RIW18345.1"/>
    <property type="molecule type" value="Genomic_DNA"/>
</dbReference>
<evidence type="ECO:0000313" key="3">
    <source>
        <dbReference type="Proteomes" id="UP000283522"/>
    </source>
</evidence>
<reference evidence="2 3" key="1">
    <citation type="submission" date="2018-09" db="EMBL/GenBank/DDBJ databases">
        <authorList>
            <person name="Wang X."/>
            <person name="Du Z."/>
        </authorList>
    </citation>
    <scope>NUCLEOTIDE SEQUENCE [LARGE SCALE GENOMIC DNA]</scope>
    <source>
        <strain evidence="2 3">N3</strain>
    </source>
</reference>
<sequence length="182" mass="20803">MTIDIELLKYPIGRFKLPEIVTLQAIQDAIAIIKSFPANFFTAASPLSLSQLDTPYRPGGWTVRQLVHHCADSHMNAYIRFKLALTEENPTIKPYDEATWANLADATLPIESSLAIIRAIHFKWGVLLDSMNPEDFKKTYFHPEKQKTQALSEVTLMYAWHSQHHLAHVQHLVLREFKPIGN</sequence>
<organism evidence="2 3">
    <name type="scientific">Algoriphagus lacus</name>
    <dbReference type="NCBI Taxonomy" id="2056311"/>
    <lineage>
        <taxon>Bacteria</taxon>
        <taxon>Pseudomonadati</taxon>
        <taxon>Bacteroidota</taxon>
        <taxon>Cytophagia</taxon>
        <taxon>Cytophagales</taxon>
        <taxon>Cyclobacteriaceae</taxon>
        <taxon>Algoriphagus</taxon>
    </lineage>
</organism>
<dbReference type="AlphaFoldDB" id="A0A418PW91"/>
<dbReference type="NCBIfam" id="NF009807">
    <property type="entry name" value="PRK13291.1"/>
    <property type="match status" value="1"/>
</dbReference>
<feature type="domain" description="DinB-like" evidence="1">
    <location>
        <begin position="38"/>
        <end position="168"/>
    </location>
</feature>
<dbReference type="SUPFAM" id="SSF109854">
    <property type="entry name" value="DinB/YfiT-like putative metalloenzymes"/>
    <property type="match status" value="1"/>
</dbReference>
<dbReference type="InterPro" id="IPR034660">
    <property type="entry name" value="DinB/YfiT-like"/>
</dbReference>
<accession>A0A418PW91</accession>
<name>A0A418PW91_9BACT</name>
<dbReference type="InterPro" id="IPR024775">
    <property type="entry name" value="DinB-like"/>
</dbReference>
<dbReference type="Proteomes" id="UP000283522">
    <property type="component" value="Unassembled WGS sequence"/>
</dbReference>